<dbReference type="InterPro" id="IPR056513">
    <property type="entry name" value="INO80F"/>
</dbReference>
<keyword evidence="6" id="KW-1185">Reference proteome</keyword>
<accession>A0A8H3I6Y3</accession>
<feature type="region of interest" description="Disordered" evidence="3">
    <location>
        <begin position="330"/>
        <end position="382"/>
    </location>
</feature>
<comment type="subcellular location">
    <subcellularLocation>
        <location evidence="1">Nucleus</location>
    </subcellularLocation>
</comment>
<dbReference type="EMBL" id="CAJPDT010000018">
    <property type="protein sequence ID" value="CAF9917197.1"/>
    <property type="molecule type" value="Genomic_DNA"/>
</dbReference>
<feature type="compositionally biased region" description="Polar residues" evidence="3">
    <location>
        <begin position="215"/>
        <end position="225"/>
    </location>
</feature>
<proteinExistence type="predicted"/>
<feature type="region of interest" description="Disordered" evidence="3">
    <location>
        <begin position="112"/>
        <end position="249"/>
    </location>
</feature>
<dbReference type="Pfam" id="PF24245">
    <property type="entry name" value="INO80F"/>
    <property type="match status" value="1"/>
</dbReference>
<evidence type="ECO:0000256" key="1">
    <source>
        <dbReference type="ARBA" id="ARBA00004123"/>
    </source>
</evidence>
<dbReference type="GO" id="GO:0005634">
    <property type="term" value="C:nucleus"/>
    <property type="evidence" value="ECO:0007669"/>
    <property type="project" value="UniProtKB-SubCell"/>
</dbReference>
<dbReference type="OrthoDB" id="10070927at2759"/>
<feature type="compositionally biased region" description="Pro residues" evidence="3">
    <location>
        <begin position="179"/>
        <end position="193"/>
    </location>
</feature>
<dbReference type="Proteomes" id="UP000664534">
    <property type="component" value="Unassembled WGS sequence"/>
</dbReference>
<dbReference type="AlphaFoldDB" id="A0A8H3I6Y3"/>
<evidence type="ECO:0000256" key="2">
    <source>
        <dbReference type="ARBA" id="ARBA00023242"/>
    </source>
</evidence>
<feature type="domain" description="INO80 complex subunit F" evidence="4">
    <location>
        <begin position="60"/>
        <end position="106"/>
    </location>
</feature>
<protein>
    <recommendedName>
        <fullName evidence="4">INO80 complex subunit F domain-containing protein</fullName>
    </recommendedName>
</protein>
<evidence type="ECO:0000259" key="4">
    <source>
        <dbReference type="Pfam" id="PF24245"/>
    </source>
</evidence>
<name>A0A8H3I6Y3_9LECA</name>
<evidence type="ECO:0000313" key="5">
    <source>
        <dbReference type="EMBL" id="CAF9917197.1"/>
    </source>
</evidence>
<keyword evidence="2" id="KW-0539">Nucleus</keyword>
<evidence type="ECO:0000256" key="3">
    <source>
        <dbReference type="SAM" id="MobiDB-lite"/>
    </source>
</evidence>
<reference evidence="5" key="1">
    <citation type="submission" date="2021-03" db="EMBL/GenBank/DDBJ databases">
        <authorList>
            <person name="Tagirdzhanova G."/>
        </authorList>
    </citation>
    <scope>NUCLEOTIDE SEQUENCE</scope>
</reference>
<sequence length="382" mass="43354">MDRAYVREKLELLRRGLPAVFGRVQHEQQLLNQTADTVPPPTVAAGNVPPPLPPSVEAAYKKKCIELKRRLIEVDEDNDAKRLRIARLHQGIRKMRLERAYLLEALAKRQKKNGSSVDGFPVAYDEDSEGSSEGPPTVCYPSQIASLPTSAQEHRSLTALSQPNEKPLRSKRSHRRPVSSPPPILGPQFPRPIAPSQGHPTSAFDAPGNHPFRESSYQQAPTTNGHPGMHIQPHQSPYASNVARDHQQQQLLPRAALPPQNAFDEFLEKYVHARPEEYPARDREQLLQYARIAWDDPTKAEHRRVYEERYARRYQEYMESVAELEERERYERERYDRDRGYEQRGRAARYEEREVGRELPPPPPPPAAGGAGALGGFTSING</sequence>
<organism evidence="5 6">
    <name type="scientific">Imshaugia aleurites</name>
    <dbReference type="NCBI Taxonomy" id="172621"/>
    <lineage>
        <taxon>Eukaryota</taxon>
        <taxon>Fungi</taxon>
        <taxon>Dikarya</taxon>
        <taxon>Ascomycota</taxon>
        <taxon>Pezizomycotina</taxon>
        <taxon>Lecanoromycetes</taxon>
        <taxon>OSLEUM clade</taxon>
        <taxon>Lecanoromycetidae</taxon>
        <taxon>Lecanorales</taxon>
        <taxon>Lecanorineae</taxon>
        <taxon>Parmeliaceae</taxon>
        <taxon>Imshaugia</taxon>
    </lineage>
</organism>
<evidence type="ECO:0000313" key="6">
    <source>
        <dbReference type="Proteomes" id="UP000664534"/>
    </source>
</evidence>
<gene>
    <name evidence="5" type="ORF">IMSHALPRED_003498</name>
</gene>
<feature type="compositionally biased region" description="Basic and acidic residues" evidence="3">
    <location>
        <begin position="330"/>
        <end position="357"/>
    </location>
</feature>
<comment type="caution">
    <text evidence="5">The sequence shown here is derived from an EMBL/GenBank/DDBJ whole genome shotgun (WGS) entry which is preliminary data.</text>
</comment>